<protein>
    <submittedName>
        <fullName evidence="1">Uncharacterized protein</fullName>
    </submittedName>
</protein>
<name>A0ABX4I775_9LACT</name>
<dbReference type="EMBL" id="JXJT01000014">
    <property type="protein sequence ID" value="PCS02671.1"/>
    <property type="molecule type" value="Genomic_DNA"/>
</dbReference>
<evidence type="ECO:0000313" key="1">
    <source>
        <dbReference type="EMBL" id="PCS02671.1"/>
    </source>
</evidence>
<accession>A0ABX4I775</accession>
<gene>
    <name evidence="1" type="ORF">RR45_GL000478</name>
</gene>
<keyword evidence="2" id="KW-1185">Reference proteome</keyword>
<sequence>MFSADFNVMTLKSVDALIDASPKQILLYQKNLAISRFLLNCHILVMKSWRISKSHHQIRVYQYHKRFYQ</sequence>
<comment type="caution">
    <text evidence="1">The sequence shown here is derived from an EMBL/GenBank/DDBJ whole genome shotgun (WGS) entry which is preliminary data.</text>
</comment>
<organism evidence="1 2">
    <name type="scientific">Pseudolactococcus chungangensis CAU 28 = DSM 22330</name>
    <dbReference type="NCBI Taxonomy" id="1122154"/>
    <lineage>
        <taxon>Bacteria</taxon>
        <taxon>Bacillati</taxon>
        <taxon>Bacillota</taxon>
        <taxon>Bacilli</taxon>
        <taxon>Lactobacillales</taxon>
        <taxon>Streptococcaceae</taxon>
        <taxon>Pseudolactococcus</taxon>
    </lineage>
</organism>
<proteinExistence type="predicted"/>
<dbReference type="Proteomes" id="UP000218979">
    <property type="component" value="Unassembled WGS sequence"/>
</dbReference>
<evidence type="ECO:0000313" key="2">
    <source>
        <dbReference type="Proteomes" id="UP000218979"/>
    </source>
</evidence>
<reference evidence="1 2" key="1">
    <citation type="submission" date="2014-12" db="EMBL/GenBank/DDBJ databases">
        <title>Draft genome sequences of 10 type strains of Lactococcus.</title>
        <authorList>
            <person name="Sun Z."/>
            <person name="Zhong Z."/>
            <person name="Liu W."/>
            <person name="Zhang W."/>
            <person name="Zhang H."/>
        </authorList>
    </citation>
    <scope>NUCLEOTIDE SEQUENCE [LARGE SCALE GENOMIC DNA]</scope>
    <source>
        <strain evidence="1 2">DSM 22330</strain>
    </source>
</reference>